<keyword evidence="1 5" id="KW-0820">tRNA-binding</keyword>
<evidence type="ECO:0000256" key="3">
    <source>
        <dbReference type="ARBA" id="ARBA00022884"/>
    </source>
</evidence>
<dbReference type="EMBL" id="JAGGLT010000022">
    <property type="protein sequence ID" value="MBP2072476.1"/>
    <property type="molecule type" value="Genomic_DNA"/>
</dbReference>
<comment type="similarity">
    <text evidence="5">Belongs to the NEMF family.</text>
</comment>
<evidence type="ECO:0000259" key="6">
    <source>
        <dbReference type="Pfam" id="PF05670"/>
    </source>
</evidence>
<reference evidence="7" key="1">
    <citation type="submission" date="2021-03" db="EMBL/GenBank/DDBJ databases">
        <title>Genomic Encyclopedia of Type Strains, Phase IV (KMG-IV): sequencing the most valuable type-strain genomes for metagenomic binning, comparative biology and taxonomic classification.</title>
        <authorList>
            <person name="Goeker M."/>
        </authorList>
    </citation>
    <scope>NUCLEOTIDE SEQUENCE</scope>
    <source>
        <strain evidence="7">DSM 101588</strain>
    </source>
</reference>
<dbReference type="Pfam" id="PF05833">
    <property type="entry name" value="NFACT_N"/>
    <property type="match status" value="1"/>
</dbReference>
<protein>
    <recommendedName>
        <fullName evidence="5">Rqc2 homolog RqcH</fullName>
        <shortName evidence="5">RqcH</shortName>
    </recommendedName>
</protein>
<dbReference type="RefSeq" id="WP_209454237.1">
    <property type="nucleotide sequence ID" value="NZ_JAGGLT010000022.1"/>
</dbReference>
<keyword evidence="4 5" id="KW-0648">Protein biosynthesis</keyword>
<comment type="function">
    <text evidence="5">Key component of the ribosome quality control system (RQC), a ribosome-associated complex that mediates the extraction of incompletely synthesized nascent chains from stalled ribosomes and their subsequent degradation. RqcH recruits Ala-charged tRNA, and with RqcP directs the elongation of stalled nascent chains on 50S ribosomal subunits, leading to non-templated C-terminal alanine extensions (Ala tail). The Ala tail promotes nascent chain degradation. May add between 1 and at least 8 Ala residues. Binds to stalled 50S ribosomal subunits.</text>
</comment>
<proteinExistence type="inferred from homology"/>
<evidence type="ECO:0000256" key="1">
    <source>
        <dbReference type="ARBA" id="ARBA00022555"/>
    </source>
</evidence>
<evidence type="ECO:0000256" key="2">
    <source>
        <dbReference type="ARBA" id="ARBA00022730"/>
    </source>
</evidence>
<dbReference type="HAMAP" id="MF_00844_B">
    <property type="entry name" value="RqcH_B"/>
    <property type="match status" value="1"/>
</dbReference>
<dbReference type="Pfam" id="PF05670">
    <property type="entry name" value="NFACT-R_1"/>
    <property type="match status" value="1"/>
</dbReference>
<dbReference type="InterPro" id="IPR008532">
    <property type="entry name" value="NFACT_RNA-bd"/>
</dbReference>
<dbReference type="Gene3D" id="2.30.310.10">
    <property type="entry name" value="ibrinogen binding protein from staphylococcus aureus domain"/>
    <property type="match status" value="1"/>
</dbReference>
<dbReference type="Proteomes" id="UP001166402">
    <property type="component" value="Unassembled WGS sequence"/>
</dbReference>
<feature type="domain" description="NFACT RNA-binding" evidence="6">
    <location>
        <begin position="458"/>
        <end position="551"/>
    </location>
</feature>
<keyword evidence="2 5" id="KW-0699">rRNA-binding</keyword>
<comment type="caution">
    <text evidence="7">The sequence shown here is derived from an EMBL/GenBank/DDBJ whole genome shotgun (WGS) entry which is preliminary data.</text>
</comment>
<evidence type="ECO:0000313" key="7">
    <source>
        <dbReference type="EMBL" id="MBP2072476.1"/>
    </source>
</evidence>
<comment type="subunit">
    <text evidence="5">Associates with stalled 50S ribosomal subunits. Binds to RqcP.</text>
</comment>
<keyword evidence="8" id="KW-1185">Reference proteome</keyword>
<sequence length="572" mass="66577">MALDGITLYGIIYELRNELLGGKIDKIYQPEKDEIIIYIRNIGNNYKLLISANANFPRIYLTDEYKENPINPPMFCMLLRKYLQGGKIVDIYQKGFDRIVFIDVLSRDELEKEVVKTLVVEIMGRYSNIILIDKESEIIVDSVKRVYQDMSKIREITPGIKYELPPSQDKLNIKKFKKEDLFAALQLFNGKKIDKALLNLFEGFSPVLSREIAYRSQVDDRYINELSEDDIEKLIYNLNLLKSYLENSNFKPCIAYVDDNPYEFSIIELTQYENLVFYKSVNEAALKFYREKANAESLKSRSHDLKKLIQTHLERLYNKFEKQLDELKNAENADIYKLYGELITSNLYKLNKKTDAFKTINYYTGEEITVPLDIKYTPNENAQMYFKKYAKLKNAVEFLTKQIEETKKEIEYLEGQLLNVEQCTLPSEIDEIREELSDTGYIKKKNKDKKQKKSISKPLHYISSDNFDIYIGKNNVQNDYLTMKFADINDMWLHTKNIPGSHVIIKSKGTKIPDSTILEAAKLAALHSKAKNSSNVPVDYTLRKYVKKPAGSKPGFVIYTNQKTLYVTPDNK</sequence>
<gene>
    <name evidence="5" type="primary">rqcH</name>
    <name evidence="7" type="ORF">J2Z80_002007</name>
</gene>
<dbReference type="InterPro" id="IPR051608">
    <property type="entry name" value="RQC_Subunit_NEMF"/>
</dbReference>
<name>A0ABS4NFP4_9THEO</name>
<evidence type="ECO:0000256" key="4">
    <source>
        <dbReference type="ARBA" id="ARBA00022917"/>
    </source>
</evidence>
<keyword evidence="3 5" id="KW-0694">RNA-binding</keyword>
<dbReference type="Gene3D" id="1.10.8.50">
    <property type="match status" value="1"/>
</dbReference>
<keyword evidence="5" id="KW-0175">Coiled coil</keyword>
<dbReference type="PANTHER" id="PTHR15239">
    <property type="entry name" value="NUCLEAR EXPORT MEDIATOR FACTOR NEMF"/>
    <property type="match status" value="1"/>
</dbReference>
<dbReference type="InterPro" id="IPR043682">
    <property type="entry name" value="RqcH_bacterial"/>
</dbReference>
<organism evidence="7 8">
    <name type="scientific">Thermoanaerobacterium butyriciformans</name>
    <dbReference type="NCBI Taxonomy" id="1702242"/>
    <lineage>
        <taxon>Bacteria</taxon>
        <taxon>Bacillati</taxon>
        <taxon>Bacillota</taxon>
        <taxon>Clostridia</taxon>
        <taxon>Thermoanaerobacterales</taxon>
        <taxon>Thermoanaerobacteraceae</taxon>
        <taxon>Thermoanaerobacterium</taxon>
    </lineage>
</organism>
<evidence type="ECO:0000313" key="8">
    <source>
        <dbReference type="Proteomes" id="UP001166402"/>
    </source>
</evidence>
<dbReference type="PANTHER" id="PTHR15239:SF6">
    <property type="entry name" value="RIBOSOME QUALITY CONTROL COMPLEX SUBUNIT NEMF"/>
    <property type="match status" value="1"/>
</dbReference>
<feature type="coiled-coil region" evidence="5">
    <location>
        <begin position="389"/>
        <end position="423"/>
    </location>
</feature>
<evidence type="ECO:0000256" key="5">
    <source>
        <dbReference type="HAMAP-Rule" id="MF_00844"/>
    </source>
</evidence>
<accession>A0ABS4NFP4</accession>